<reference evidence="7" key="1">
    <citation type="submission" date="2023-03" db="EMBL/GenBank/DDBJ databases">
        <title>Andean soil-derived lignocellulolytic bacterial consortium as a source of novel taxa and putative plastic-active enzymes.</title>
        <authorList>
            <person name="Diaz-Garcia L."/>
            <person name="Chuvochina M."/>
            <person name="Feuerriegel G."/>
            <person name="Bunk B."/>
            <person name="Sproer C."/>
            <person name="Streit W.R."/>
            <person name="Rodriguez L.M."/>
            <person name="Overmann J."/>
            <person name="Jimenez D.J."/>
        </authorList>
    </citation>
    <scope>NUCLEOTIDE SEQUENCE</scope>
    <source>
        <strain evidence="7">MAG 4610</strain>
    </source>
</reference>
<keyword evidence="3 6" id="KW-0812">Transmembrane</keyword>
<evidence type="ECO:0000256" key="6">
    <source>
        <dbReference type="SAM" id="Phobius"/>
    </source>
</evidence>
<dbReference type="GO" id="GO:0016020">
    <property type="term" value="C:membrane"/>
    <property type="evidence" value="ECO:0007669"/>
    <property type="project" value="UniProtKB-SubCell"/>
</dbReference>
<sequence>MNQRSDILRQVAVISAVSFMIVAAMVGTGFFGGTNVRDLQGGALDADATVLAPDRPAFGIWSVIYALLIAYAVWQALPGQRARHRQQAAGWWIALTAVLNGGWLLAAQFTTLPVTVLAIVVLLVALGVTLRVLTRVPQRTVADVVFMDLMVGLHLGWVALATVANVTAWLTAEVAPASWADAAVPVAVAVLAVVAIVGAAVAWGTGGRLAPALAMAWGLTWIGVARATGEPASMPIAVAAWVAAAIVLLAPVIVWATGRGRGELSGLGAERRDGLRRSRAARVA</sequence>
<gene>
    <name evidence="7" type="ORF">P0Y48_13680</name>
</gene>
<dbReference type="EMBL" id="CP119321">
    <property type="protein sequence ID" value="WEK13490.1"/>
    <property type="molecule type" value="Genomic_DNA"/>
</dbReference>
<feature type="transmembrane region" description="Helical" evidence="6">
    <location>
        <begin position="112"/>
        <end position="133"/>
    </location>
</feature>
<feature type="transmembrane region" description="Helical" evidence="6">
    <location>
        <begin position="12"/>
        <end position="31"/>
    </location>
</feature>
<dbReference type="Pfam" id="PF03073">
    <property type="entry name" value="TspO_MBR"/>
    <property type="match status" value="1"/>
</dbReference>
<keyword evidence="4 6" id="KW-1133">Transmembrane helix</keyword>
<proteinExistence type="inferred from homology"/>
<dbReference type="Proteomes" id="UP001213972">
    <property type="component" value="Chromosome"/>
</dbReference>
<name>A0AAJ6B301_9MICO</name>
<dbReference type="AlphaFoldDB" id="A0AAJ6B301"/>
<feature type="transmembrane region" description="Helical" evidence="6">
    <location>
        <begin position="58"/>
        <end position="77"/>
    </location>
</feature>
<dbReference type="InterPro" id="IPR004307">
    <property type="entry name" value="TspO_MBR"/>
</dbReference>
<evidence type="ECO:0000256" key="3">
    <source>
        <dbReference type="ARBA" id="ARBA00022692"/>
    </source>
</evidence>
<comment type="similarity">
    <text evidence="2">Belongs to the TspO/BZRP family.</text>
</comment>
<feature type="transmembrane region" description="Helical" evidence="6">
    <location>
        <begin position="89"/>
        <end position="106"/>
    </location>
</feature>
<organism evidence="7 8">
    <name type="scientific">Candidatus Microbacterium phytovorans</name>
    <dbReference type="NCBI Taxonomy" id="3121374"/>
    <lineage>
        <taxon>Bacteria</taxon>
        <taxon>Bacillati</taxon>
        <taxon>Actinomycetota</taxon>
        <taxon>Actinomycetes</taxon>
        <taxon>Micrococcales</taxon>
        <taxon>Microbacteriaceae</taxon>
        <taxon>Microbacterium</taxon>
    </lineage>
</organism>
<evidence type="ECO:0000256" key="2">
    <source>
        <dbReference type="ARBA" id="ARBA00007524"/>
    </source>
</evidence>
<evidence type="ECO:0000256" key="1">
    <source>
        <dbReference type="ARBA" id="ARBA00004141"/>
    </source>
</evidence>
<feature type="transmembrane region" description="Helical" evidence="6">
    <location>
        <begin position="234"/>
        <end position="256"/>
    </location>
</feature>
<keyword evidence="5 6" id="KW-0472">Membrane</keyword>
<feature type="transmembrane region" description="Helical" evidence="6">
    <location>
        <begin position="182"/>
        <end position="202"/>
    </location>
</feature>
<evidence type="ECO:0000256" key="5">
    <source>
        <dbReference type="ARBA" id="ARBA00023136"/>
    </source>
</evidence>
<protein>
    <submittedName>
        <fullName evidence="7">Tryptophan-rich sensory protein</fullName>
    </submittedName>
</protein>
<comment type="subcellular location">
    <subcellularLocation>
        <location evidence="1">Membrane</location>
        <topology evidence="1">Multi-pass membrane protein</topology>
    </subcellularLocation>
</comment>
<dbReference type="InterPro" id="IPR038330">
    <property type="entry name" value="TspO/MBR-related_sf"/>
</dbReference>
<feature type="transmembrane region" description="Helical" evidence="6">
    <location>
        <begin position="209"/>
        <end position="228"/>
    </location>
</feature>
<feature type="transmembrane region" description="Helical" evidence="6">
    <location>
        <begin position="145"/>
        <end position="170"/>
    </location>
</feature>
<evidence type="ECO:0000256" key="4">
    <source>
        <dbReference type="ARBA" id="ARBA00022989"/>
    </source>
</evidence>
<accession>A0AAJ6B301</accession>
<dbReference type="Gene3D" id="1.20.1260.100">
    <property type="entry name" value="TspO/MBR protein"/>
    <property type="match status" value="1"/>
</dbReference>
<evidence type="ECO:0000313" key="7">
    <source>
        <dbReference type="EMBL" id="WEK13490.1"/>
    </source>
</evidence>
<evidence type="ECO:0000313" key="8">
    <source>
        <dbReference type="Proteomes" id="UP001213972"/>
    </source>
</evidence>